<dbReference type="InterPro" id="IPR021109">
    <property type="entry name" value="Peptidase_aspartic_dom_sf"/>
</dbReference>
<organism evidence="3 4">
    <name type="scientific">Tanacetum coccineum</name>
    <dbReference type="NCBI Taxonomy" id="301880"/>
    <lineage>
        <taxon>Eukaryota</taxon>
        <taxon>Viridiplantae</taxon>
        <taxon>Streptophyta</taxon>
        <taxon>Embryophyta</taxon>
        <taxon>Tracheophyta</taxon>
        <taxon>Spermatophyta</taxon>
        <taxon>Magnoliopsida</taxon>
        <taxon>eudicotyledons</taxon>
        <taxon>Gunneridae</taxon>
        <taxon>Pentapetalae</taxon>
        <taxon>asterids</taxon>
        <taxon>campanulids</taxon>
        <taxon>Asterales</taxon>
        <taxon>Asteraceae</taxon>
        <taxon>Asteroideae</taxon>
        <taxon>Anthemideae</taxon>
        <taxon>Anthemidinae</taxon>
        <taxon>Tanacetum</taxon>
    </lineage>
</organism>
<proteinExistence type="predicted"/>
<dbReference type="PANTHER" id="PTHR35046:SF26">
    <property type="entry name" value="RNA-DIRECTED DNA POLYMERASE"/>
    <property type="match status" value="1"/>
</dbReference>
<protein>
    <recommendedName>
        <fullName evidence="2">Ty3 transposon capsid-like protein domain-containing protein</fullName>
    </recommendedName>
</protein>
<dbReference type="EMBL" id="BQNB010009937">
    <property type="protein sequence ID" value="GJS70467.1"/>
    <property type="molecule type" value="Genomic_DNA"/>
</dbReference>
<evidence type="ECO:0000313" key="3">
    <source>
        <dbReference type="EMBL" id="GJS70467.1"/>
    </source>
</evidence>
<reference evidence="3" key="1">
    <citation type="journal article" date="2022" name="Int. J. Mol. Sci.">
        <title>Draft Genome of Tanacetum Coccineum: Genomic Comparison of Closely Related Tanacetum-Family Plants.</title>
        <authorList>
            <person name="Yamashiro T."/>
            <person name="Shiraishi A."/>
            <person name="Nakayama K."/>
            <person name="Satake H."/>
        </authorList>
    </citation>
    <scope>NUCLEOTIDE SEQUENCE</scope>
</reference>
<accession>A0ABQ4Y0B6</accession>
<reference evidence="3" key="2">
    <citation type="submission" date="2022-01" db="EMBL/GenBank/DDBJ databases">
        <authorList>
            <person name="Yamashiro T."/>
            <person name="Shiraishi A."/>
            <person name="Satake H."/>
            <person name="Nakayama K."/>
        </authorList>
    </citation>
    <scope>NUCLEOTIDE SEQUENCE</scope>
</reference>
<evidence type="ECO:0000256" key="1">
    <source>
        <dbReference type="SAM" id="MobiDB-lite"/>
    </source>
</evidence>
<dbReference type="CDD" id="cd00303">
    <property type="entry name" value="retropepsin_like"/>
    <property type="match status" value="1"/>
</dbReference>
<gene>
    <name evidence="3" type="ORF">Tco_0703308</name>
</gene>
<dbReference type="Proteomes" id="UP001151760">
    <property type="component" value="Unassembled WGS sequence"/>
</dbReference>
<evidence type="ECO:0000313" key="4">
    <source>
        <dbReference type="Proteomes" id="UP001151760"/>
    </source>
</evidence>
<dbReference type="Pfam" id="PF19259">
    <property type="entry name" value="Ty3_capsid"/>
    <property type="match status" value="1"/>
</dbReference>
<feature type="region of interest" description="Disordered" evidence="1">
    <location>
        <begin position="529"/>
        <end position="554"/>
    </location>
</feature>
<sequence length="801" mass="92466">MAAEGSTPPGLTRIDIPSYDGTVDAEKLDSWLDQLETYFTLYGFTSTAKVSFARLKLTSHALAWWNAQLKMTRDEEITWNEFKRLLRQEYYPMGYSQDRWSRWHNLRQQRGQSVQEYTTEFRRLAVMLGISTAYENVFTKYVAGLQRQIQNKLRMYSLKDISSASRIAMAIEVKSKNGGTKIEENMKEEALEKKITVTSNNSKLFCGKCQISGHVEEKCWKAHPELFPKKWVKNDRGRPTVATTISNEAIELGQVEEVDKSLTLMVKPTSGVTKEKEELFTLKIQVKQELTEAIVDTESEKNLISSSLVERLGLETTPHPRPYSLGWIKKDVDTQVNRQCKFRFAITNQFIDEVTCEVVPLDICQVIFGSPYLWERDVVYFRRAQKYELEKDGKKYIVNKSNITKDDDLVKAFQARRMIRCSFRVRNCKRIKWYPEHRSYLCMVKTKSDYKASAEPLTELKTHRRPPNKNQPTLTMAAEGSTPPGLSELSDKVDRLASQLESVLEWIRSQPKPKTRETPLMEKFEDEASFKYDTEEDQPNETHGSPPRGSHKPFKVEARIDIPSYDGTVDAEKLDSWLDQLETYFTLYGFTSTAKVSFARLKLTSHALAWWNAQLKMTREEEITWHNLRQQRGQFVQEYTTEFRRLAVMLGISTAYENVFTKYVAGLQRKIQNELRMYSLEDISSASRIAMAIEVKNKNGHVEEKCWKAHPELFPKKWVKNDRGRPTVATTISNEAIELGQVEEVDKSLTLMVKPTSGVTKEKGELFTLKIQVKQELTEAIVDTESEKNLISSSLVERFGL</sequence>
<evidence type="ECO:0000259" key="2">
    <source>
        <dbReference type="Pfam" id="PF19259"/>
    </source>
</evidence>
<dbReference type="Gene3D" id="2.40.70.10">
    <property type="entry name" value="Acid Proteases"/>
    <property type="match status" value="1"/>
</dbReference>
<dbReference type="InterPro" id="IPR045358">
    <property type="entry name" value="Ty3_capsid"/>
</dbReference>
<dbReference type="PANTHER" id="PTHR35046">
    <property type="entry name" value="ZINC KNUCKLE (CCHC-TYPE) FAMILY PROTEIN"/>
    <property type="match status" value="1"/>
</dbReference>
<keyword evidence="4" id="KW-1185">Reference proteome</keyword>
<feature type="domain" description="Ty3 transposon capsid-like protein" evidence="2">
    <location>
        <begin position="12"/>
        <end position="185"/>
    </location>
</feature>
<feature type="region of interest" description="Disordered" evidence="1">
    <location>
        <begin position="456"/>
        <end position="489"/>
    </location>
</feature>
<name>A0ABQ4Y0B6_9ASTR</name>
<comment type="caution">
    <text evidence="3">The sequence shown here is derived from an EMBL/GenBank/DDBJ whole genome shotgun (WGS) entry which is preliminary data.</text>
</comment>